<dbReference type="STRING" id="1230383.A0A1M8A7V9"/>
<evidence type="ECO:0000259" key="3">
    <source>
        <dbReference type="PROSITE" id="PS50192"/>
    </source>
</evidence>
<proteinExistence type="predicted"/>
<keyword evidence="2" id="KW-0472">Membrane</keyword>
<feature type="domain" description="T-SNARE coiled-coil homology" evidence="3">
    <location>
        <begin position="185"/>
        <end position="247"/>
    </location>
</feature>
<dbReference type="SMART" id="SM00397">
    <property type="entry name" value="t_SNARE"/>
    <property type="match status" value="1"/>
</dbReference>
<dbReference type="AlphaFoldDB" id="A0A1M8A7V9"/>
<feature type="region of interest" description="Disordered" evidence="1">
    <location>
        <begin position="145"/>
        <end position="173"/>
    </location>
</feature>
<feature type="compositionally biased region" description="Polar residues" evidence="1">
    <location>
        <begin position="151"/>
        <end position="171"/>
    </location>
</feature>
<name>A0A1M8A7V9_MALS4</name>
<dbReference type="OrthoDB" id="244190at2759"/>
<dbReference type="EMBL" id="LT671824">
    <property type="protein sequence ID" value="SHO78468.1"/>
    <property type="molecule type" value="Genomic_DNA"/>
</dbReference>
<sequence length="275" mass="30938">MAGQHASLTDASQHFDAVWSSAFAIIQERNRLADEIASTADAAEHAFLRTFPYFGRDKLLAKHLDTLMTMLDEWNTNYARGSKDSDTMPSVEQLNSWTGTVQQLTDLLRHTGQVMNDPHGIDMLNQLQEKHPHVLQMRYMHHASDAASDEPVTQMQTTDVADPSSFTTTRTPVDDQTAAAQLSYMQSWNDQDDQLEHLSASIHRQHNLSMRMNEELELHTGIISSLDADVESTGLRLGGASTSLERFRQSTREHGSLWIIFILIIVLVLLIVLVK</sequence>
<keyword evidence="5" id="KW-1185">Reference proteome</keyword>
<keyword evidence="2" id="KW-1133">Transmembrane helix</keyword>
<dbReference type="Proteomes" id="UP000186303">
    <property type="component" value="Chromosome 4"/>
</dbReference>
<dbReference type="VEuPathDB" id="FungiDB:MSYG_2814"/>
<organism evidence="4 5">
    <name type="scientific">Malassezia sympodialis (strain ATCC 42132)</name>
    <name type="common">Atopic eczema-associated yeast</name>
    <dbReference type="NCBI Taxonomy" id="1230383"/>
    <lineage>
        <taxon>Eukaryota</taxon>
        <taxon>Fungi</taxon>
        <taxon>Dikarya</taxon>
        <taxon>Basidiomycota</taxon>
        <taxon>Ustilaginomycotina</taxon>
        <taxon>Malasseziomycetes</taxon>
        <taxon>Malasseziales</taxon>
        <taxon>Malasseziaceae</taxon>
        <taxon>Malassezia</taxon>
    </lineage>
</organism>
<evidence type="ECO:0000313" key="5">
    <source>
        <dbReference type="Proteomes" id="UP000186303"/>
    </source>
</evidence>
<dbReference type="SUPFAM" id="SSF58038">
    <property type="entry name" value="SNARE fusion complex"/>
    <property type="match status" value="1"/>
</dbReference>
<dbReference type="Gene3D" id="1.20.5.110">
    <property type="match status" value="1"/>
</dbReference>
<keyword evidence="2" id="KW-0812">Transmembrane</keyword>
<dbReference type="Pfam" id="PF05739">
    <property type="entry name" value="SNARE"/>
    <property type="match status" value="1"/>
</dbReference>
<evidence type="ECO:0000256" key="1">
    <source>
        <dbReference type="SAM" id="MobiDB-lite"/>
    </source>
</evidence>
<accession>A0A1M8A7V9</accession>
<gene>
    <name evidence="4" type="ORF">MSYG_2814</name>
</gene>
<dbReference type="PROSITE" id="PS50192">
    <property type="entry name" value="T_SNARE"/>
    <property type="match status" value="1"/>
</dbReference>
<dbReference type="CDD" id="cd15859">
    <property type="entry name" value="SNARE_SYN8"/>
    <property type="match status" value="1"/>
</dbReference>
<evidence type="ECO:0000256" key="2">
    <source>
        <dbReference type="SAM" id="Phobius"/>
    </source>
</evidence>
<evidence type="ECO:0000313" key="4">
    <source>
        <dbReference type="EMBL" id="SHO78468.1"/>
    </source>
</evidence>
<dbReference type="OMA" id="FLRTFPY"/>
<reference evidence="5" key="1">
    <citation type="journal article" date="2017" name="Nucleic Acids Res.">
        <title>Proteogenomics produces comprehensive and highly accurate protein-coding gene annotation in a complete genome assembly of Malassezia sympodialis.</title>
        <authorList>
            <person name="Zhu Y."/>
            <person name="Engstroem P.G."/>
            <person name="Tellgren-Roth C."/>
            <person name="Baudo C.D."/>
            <person name="Kennell J.C."/>
            <person name="Sun S."/>
            <person name="Billmyre R.B."/>
            <person name="Schroeder M.S."/>
            <person name="Andersson A."/>
            <person name="Holm T."/>
            <person name="Sigurgeirsson B."/>
            <person name="Wu G."/>
            <person name="Sankaranarayanan S.R."/>
            <person name="Siddharthan R."/>
            <person name="Sanyal K."/>
            <person name="Lundeberg J."/>
            <person name="Nystedt B."/>
            <person name="Boekhout T."/>
            <person name="Dawson T.L. Jr."/>
            <person name="Heitman J."/>
            <person name="Scheynius A."/>
            <person name="Lehtioe J."/>
        </authorList>
    </citation>
    <scope>NUCLEOTIDE SEQUENCE [LARGE SCALE GENOMIC DNA]</scope>
    <source>
        <strain evidence="5">ATCC 42132</strain>
    </source>
</reference>
<dbReference type="InterPro" id="IPR000727">
    <property type="entry name" value="T_SNARE_dom"/>
</dbReference>
<protein>
    <recommendedName>
        <fullName evidence="3">t-SNARE coiled-coil homology domain-containing protein</fullName>
    </recommendedName>
</protein>
<feature type="transmembrane region" description="Helical" evidence="2">
    <location>
        <begin position="255"/>
        <end position="274"/>
    </location>
</feature>